<feature type="domain" description="UmuC" evidence="8">
    <location>
        <begin position="9"/>
        <end position="200"/>
    </location>
</feature>
<dbReference type="Gene3D" id="1.10.150.20">
    <property type="entry name" value="5' to 3' exonuclease, C-terminal subdomain"/>
    <property type="match status" value="1"/>
</dbReference>
<dbReference type="Pfam" id="PF00817">
    <property type="entry name" value="IMS"/>
    <property type="match status" value="1"/>
</dbReference>
<dbReference type="RefSeq" id="WP_022861370.1">
    <property type="nucleotide sequence ID" value="NZ_JGZD01000007.1"/>
</dbReference>
<dbReference type="GO" id="GO:0003887">
    <property type="term" value="F:DNA-directed DNA polymerase activity"/>
    <property type="evidence" value="ECO:0007669"/>
    <property type="project" value="UniProtKB-KW"/>
</dbReference>
<dbReference type="SUPFAM" id="SSF56672">
    <property type="entry name" value="DNA/RNA polymerases"/>
    <property type="match status" value="1"/>
</dbReference>
<dbReference type="Proteomes" id="UP000029014">
    <property type="component" value="Unassembled WGS sequence"/>
</dbReference>
<dbReference type="InterPro" id="IPR043502">
    <property type="entry name" value="DNA/RNA_pol_sf"/>
</dbReference>
<dbReference type="Pfam" id="PF13438">
    <property type="entry name" value="DUF4113"/>
    <property type="match status" value="1"/>
</dbReference>
<dbReference type="Gene3D" id="3.30.70.270">
    <property type="match status" value="1"/>
</dbReference>
<dbReference type="AlphaFoldDB" id="A0A087BQI5"/>
<evidence type="ECO:0000256" key="4">
    <source>
        <dbReference type="ARBA" id="ARBA00023204"/>
    </source>
</evidence>
<evidence type="ECO:0000256" key="7">
    <source>
        <dbReference type="SAM" id="MobiDB-lite"/>
    </source>
</evidence>
<comment type="caution">
    <text evidence="9">The sequence shown here is derived from an EMBL/GenBank/DDBJ whole genome shotgun (WGS) entry which is preliminary data.</text>
</comment>
<organism evidence="9 10">
    <name type="scientific">Bifidobacterium minimum</name>
    <dbReference type="NCBI Taxonomy" id="1693"/>
    <lineage>
        <taxon>Bacteria</taxon>
        <taxon>Bacillati</taxon>
        <taxon>Actinomycetota</taxon>
        <taxon>Actinomycetes</taxon>
        <taxon>Bifidobacteriales</taxon>
        <taxon>Bifidobacteriaceae</taxon>
        <taxon>Bifidobacterium</taxon>
    </lineage>
</organism>
<evidence type="ECO:0000256" key="6">
    <source>
        <dbReference type="ARBA" id="ARBA00025589"/>
    </source>
</evidence>
<dbReference type="eggNOG" id="COG0389">
    <property type="taxonomic scope" value="Bacteria"/>
</dbReference>
<comment type="similarity">
    <text evidence="1">Belongs to the DNA polymerase type-Y family.</text>
</comment>
<evidence type="ECO:0000256" key="2">
    <source>
        <dbReference type="ARBA" id="ARBA00022763"/>
    </source>
</evidence>
<dbReference type="GO" id="GO:0003684">
    <property type="term" value="F:damaged DNA binding"/>
    <property type="evidence" value="ECO:0007669"/>
    <property type="project" value="InterPro"/>
</dbReference>
<protein>
    <submittedName>
        <fullName evidence="9">DNA-directed DNA polymerase</fullName>
        <ecNumber evidence="9">2.7.7.7</ecNumber>
    </submittedName>
</protein>
<dbReference type="EC" id="2.7.7.7" evidence="9"/>
<dbReference type="GO" id="GO:0042276">
    <property type="term" value="P:error-prone translesion synthesis"/>
    <property type="evidence" value="ECO:0007669"/>
    <property type="project" value="TreeGrafter"/>
</dbReference>
<dbReference type="InterPro" id="IPR001126">
    <property type="entry name" value="UmuC"/>
</dbReference>
<dbReference type="GO" id="GO:0005829">
    <property type="term" value="C:cytosol"/>
    <property type="evidence" value="ECO:0007669"/>
    <property type="project" value="TreeGrafter"/>
</dbReference>
<dbReference type="EMBL" id="JGZD01000007">
    <property type="protein sequence ID" value="KFI73285.1"/>
    <property type="molecule type" value="Genomic_DNA"/>
</dbReference>
<evidence type="ECO:0000256" key="3">
    <source>
        <dbReference type="ARBA" id="ARBA00023199"/>
    </source>
</evidence>
<dbReference type="Gene3D" id="3.40.1170.60">
    <property type="match status" value="1"/>
</dbReference>
<dbReference type="InterPro" id="IPR017961">
    <property type="entry name" value="DNA_pol_Y-fam_little_finger"/>
</dbReference>
<keyword evidence="10" id="KW-1185">Reference proteome</keyword>
<proteinExistence type="inferred from homology"/>
<keyword evidence="2" id="KW-0227">DNA damage</keyword>
<dbReference type="InterPro" id="IPR025188">
    <property type="entry name" value="DUF4113"/>
</dbReference>
<sequence>MTHDGGELIVLADVDNFYASCETVFAPSLRGRPLVVLSNNDGCVVSRSPAAKDLGIANGTPWFRIRDKASSWGLLARSSNYELYASLSARMMGLLSHRMPEQEVYSIDECFLHSPWDDNRTMQTARLMRHEVMQGLGLPLSMGVAPTKTLAKIVSHHVKKHPDTGGVMMIGRTESDGAGPRRATDEILDATPVADIWGVGRRLAPRLESQGIQTALDLRNADPTMIARRYGTFVQRTVLELRGIPCVPPDPDAVGGHRSGQILCSQMFSRPLTSLDDLGEALTVYSQRASARLRRQNGLCTQVTIFCQGRRRSPDDTATPSVHASMSLPEPSDSPLAISGAARAALRSRFTDHTAFMRAGVMLSGIVDRDDAPALEGFGPDPGGHLLGQALDAVSMRFGPGRVGVGHAGIRRSHTERNEVIGRDGNPDWSMRRGMLSPRSTTHWDEMAVVHAR</sequence>
<keyword evidence="4" id="KW-0234">DNA repair</keyword>
<feature type="region of interest" description="Disordered" evidence="7">
    <location>
        <begin position="311"/>
        <end position="335"/>
    </location>
</feature>
<keyword evidence="9" id="KW-0548">Nucleotidyltransferase</keyword>
<dbReference type="InterPro" id="IPR050116">
    <property type="entry name" value="DNA_polymerase-Y"/>
</dbReference>
<evidence type="ECO:0000256" key="5">
    <source>
        <dbReference type="ARBA" id="ARBA00023236"/>
    </source>
</evidence>
<evidence type="ECO:0000313" key="10">
    <source>
        <dbReference type="Proteomes" id="UP000029014"/>
    </source>
</evidence>
<keyword evidence="9" id="KW-0239">DNA-directed DNA polymerase</keyword>
<dbReference type="PANTHER" id="PTHR11076:SF34">
    <property type="entry name" value="PROTEIN UMUC"/>
    <property type="match status" value="1"/>
</dbReference>
<dbReference type="PANTHER" id="PTHR11076">
    <property type="entry name" value="DNA REPAIR POLYMERASE UMUC / TRANSFERASE FAMILY MEMBER"/>
    <property type="match status" value="1"/>
</dbReference>
<dbReference type="InterPro" id="IPR043128">
    <property type="entry name" value="Rev_trsase/Diguanyl_cyclase"/>
</dbReference>
<gene>
    <name evidence="9" type="ORF">BMIN_1380</name>
</gene>
<keyword evidence="9" id="KW-0808">Transferase</keyword>
<dbReference type="Pfam" id="PF11799">
    <property type="entry name" value="IMS_C"/>
    <property type="match status" value="1"/>
</dbReference>
<evidence type="ECO:0000256" key="1">
    <source>
        <dbReference type="ARBA" id="ARBA00010945"/>
    </source>
</evidence>
<comment type="function">
    <text evidence="6">Poorly processive, error-prone DNA polymerase involved in untargeted mutagenesis. Copies undamaged DNA at stalled replication forks, which arise in vivo from mismatched or misaligned primer ends. These misaligned primers can be extended by PolIV. Exhibits no 3'-5' exonuclease (proofreading) activity. May be involved in translesional synthesis, in conjunction with the beta clamp from PolIII.</text>
</comment>
<reference evidence="9 10" key="1">
    <citation type="submission" date="2014-03" db="EMBL/GenBank/DDBJ databases">
        <title>Genomics of Bifidobacteria.</title>
        <authorList>
            <person name="Ventura M."/>
            <person name="Milani C."/>
            <person name="Lugli G.A."/>
        </authorList>
    </citation>
    <scope>NUCLEOTIDE SEQUENCE [LARGE SCALE GENOMIC DNA]</scope>
    <source>
        <strain evidence="9 10">LMG 11592</strain>
    </source>
</reference>
<dbReference type="PROSITE" id="PS50173">
    <property type="entry name" value="UMUC"/>
    <property type="match status" value="1"/>
</dbReference>
<name>A0A087BQI5_9BIFI</name>
<keyword evidence="3" id="KW-0741">SOS mutagenesis</keyword>
<dbReference type="CDD" id="cd01700">
    <property type="entry name" value="PolY_Pol_V_umuC"/>
    <property type="match status" value="1"/>
</dbReference>
<keyword evidence="5" id="KW-0742">SOS response</keyword>
<accession>A0A087BQI5</accession>
<evidence type="ECO:0000259" key="8">
    <source>
        <dbReference type="PROSITE" id="PS50173"/>
    </source>
</evidence>
<evidence type="ECO:0000313" key="9">
    <source>
        <dbReference type="EMBL" id="KFI73285.1"/>
    </source>
</evidence>
<dbReference type="GO" id="GO:0006281">
    <property type="term" value="P:DNA repair"/>
    <property type="evidence" value="ECO:0007669"/>
    <property type="project" value="UniProtKB-KW"/>
</dbReference>
<dbReference type="GO" id="GO:0009432">
    <property type="term" value="P:SOS response"/>
    <property type="evidence" value="ECO:0007669"/>
    <property type="project" value="UniProtKB-KW"/>
</dbReference>
<dbReference type="STRING" id="1693.BMIN_1380"/>